<dbReference type="AlphaFoldDB" id="Q6W3L3"/>
<evidence type="ECO:0000313" key="1">
    <source>
        <dbReference type="EMBL" id="AAQ75168.1"/>
    </source>
</evidence>
<dbReference type="PROSITE" id="PS51257">
    <property type="entry name" value="PROKAR_LIPOPROTEIN"/>
    <property type="match status" value="1"/>
</dbReference>
<gene>
    <name evidence="1" type="primary">NT03AP0015</name>
</gene>
<reference evidence="1" key="1">
    <citation type="journal article" date="2003" name="Appl. Environ. Microbiol.">
        <title>Evidence of chemolithoautotrophy in the bacterial community associated with Alvinella pompejana, a hydrothermal vent polychaete.</title>
        <authorList>
            <person name="Campbell B.J."/>
            <person name="Stein J.L."/>
            <person name="Cary S.C."/>
        </authorList>
    </citation>
    <scope>NUCLEOTIDE SEQUENCE</scope>
</reference>
<protein>
    <submittedName>
        <fullName evidence="1">Lipoprotein</fullName>
    </submittedName>
</protein>
<organism evidence="1">
    <name type="scientific">Alvinella pompejana epibiont 7G3</name>
    <dbReference type="NCBI Taxonomy" id="244800"/>
    <lineage>
        <taxon>Bacteria</taxon>
        <taxon>Pseudomonadati</taxon>
        <taxon>Campylobacterota</taxon>
        <taxon>Epsilonproteobacteria</taxon>
        <taxon>Campylobacterales</taxon>
        <taxon>Campylobacteraceae</taxon>
    </lineage>
</organism>
<keyword evidence="1" id="KW-0449">Lipoprotein</keyword>
<dbReference type="EMBL" id="AY312991">
    <property type="protein sequence ID" value="AAQ75168.1"/>
    <property type="molecule type" value="Genomic_DNA"/>
</dbReference>
<name>Q6W3L3_9BACT</name>
<accession>Q6W3L3</accession>
<proteinExistence type="predicted"/>
<sequence>MRTFIIIIMGIFIIGCGEEMKLKVPNKVLEVENIDTKSNTILPLEGYYKLKEGNFLYSENSVIRNKILDSNLVIEKLDSDDYGYYFTVQIDKYNSIYFGIIHKQDNDFFKKIIYTQGMQDVNVTDMNITEEMADENLTTELKEKIKVSRDGDILKIDMPVDNSARVIIKWKKTDTLKRDKKLQEAEHEYNKYYKERFNKYFKDD</sequence>